<dbReference type="Gramene" id="KQK93906">
    <property type="protein sequence ID" value="KQK93906"/>
    <property type="gene ID" value="SETIT_028256mg"/>
</dbReference>
<dbReference type="PANTHER" id="PTHR33087">
    <property type="entry name" value="OS07G0539200 PROTEIN"/>
    <property type="match status" value="1"/>
</dbReference>
<reference evidence="3" key="1">
    <citation type="journal article" date="2012" name="Nat. Biotechnol.">
        <title>Reference genome sequence of the model plant Setaria.</title>
        <authorList>
            <person name="Bennetzen J.L."/>
            <person name="Schmutz J."/>
            <person name="Wang H."/>
            <person name="Percifield R."/>
            <person name="Hawkins J."/>
            <person name="Pontaroli A.C."/>
            <person name="Estep M."/>
            <person name="Feng L."/>
            <person name="Vaughn J.N."/>
            <person name="Grimwood J."/>
            <person name="Jenkins J."/>
            <person name="Barry K."/>
            <person name="Lindquist E."/>
            <person name="Hellsten U."/>
            <person name="Deshpande S."/>
            <person name="Wang X."/>
            <person name="Wu X."/>
            <person name="Mitros T."/>
            <person name="Triplett J."/>
            <person name="Yang X."/>
            <person name="Ye C.Y."/>
            <person name="Mauro-Herrera M."/>
            <person name="Wang L."/>
            <person name="Li P."/>
            <person name="Sharma M."/>
            <person name="Sharma R."/>
            <person name="Ronald P.C."/>
            <person name="Panaud O."/>
            <person name="Kellogg E.A."/>
            <person name="Brutnell T.P."/>
            <person name="Doust A.N."/>
            <person name="Tuskan G.A."/>
            <person name="Rokhsar D."/>
            <person name="Devos K.M."/>
        </authorList>
    </citation>
    <scope>NUCLEOTIDE SEQUENCE [LARGE SCALE GENOMIC DNA]</scope>
    <source>
        <strain evidence="3">cv. Yugu1</strain>
    </source>
</reference>
<evidence type="ECO:0000256" key="1">
    <source>
        <dbReference type="SAM" id="MobiDB-lite"/>
    </source>
</evidence>
<dbReference type="FunCoup" id="K3ZNS6">
    <property type="interactions" value="863"/>
</dbReference>
<keyword evidence="3" id="KW-1185">Reference proteome</keyword>
<sequence length="418" mass="45924">MAGVLSAPLPPGVPPPTRPTPAPTPGSAATSAATVAPRLIRFPSSTLGSSSSSPRSPRGPARATAGRSKAERWSDDSPSSAGSASDLSPATQLSFKEVLIGDPRHRQHFLLVCRVHRLRRCLHQWIVLHPRDRVVVGAGRCPDADGWWVAESQSNIRARPPRRPVLTDLLGRCFNCFSRQHRAGSCWLPPCCFHCWASGHRAYGYSDRRRASPTSFPHLIALFGVGEDALGHSLVVSMIGDCQVGVETSIRDLVGRRFEVDTEVISLLRSGPKSFILSLPDDDTTTRVYNGGRPIVGQNLRLHVMRWTRFIHSTISSLPSTLLNEFCWIGGVHPHNADRRDVFRVTACCFNPLLIPSDMDLDIIELPLANESSGPAKRLLTYPIWISVAPFVRPSMAGHSPPLPPANDGWGRRQRRRQ</sequence>
<dbReference type="Proteomes" id="UP000004995">
    <property type="component" value="Unassembled WGS sequence"/>
</dbReference>
<dbReference type="HOGENOM" id="CLU_540367_0_0_1"/>
<evidence type="ECO:0008006" key="4">
    <source>
        <dbReference type="Google" id="ProtNLM"/>
    </source>
</evidence>
<accession>K3ZNS6</accession>
<reference evidence="2" key="2">
    <citation type="submission" date="2018-08" db="UniProtKB">
        <authorList>
            <consortium name="EnsemblPlants"/>
        </authorList>
    </citation>
    <scope>IDENTIFICATION</scope>
    <source>
        <strain evidence="2">Yugu1</strain>
    </source>
</reference>
<proteinExistence type="predicted"/>
<feature type="compositionally biased region" description="Low complexity" evidence="1">
    <location>
        <begin position="25"/>
        <end position="67"/>
    </location>
</feature>
<dbReference type="PANTHER" id="PTHR33087:SF51">
    <property type="entry name" value="CCHC-TYPE DOMAIN-CONTAINING PROTEIN"/>
    <property type="match status" value="1"/>
</dbReference>
<organism evidence="2 3">
    <name type="scientific">Setaria italica</name>
    <name type="common">Foxtail millet</name>
    <name type="synonym">Panicum italicum</name>
    <dbReference type="NCBI Taxonomy" id="4555"/>
    <lineage>
        <taxon>Eukaryota</taxon>
        <taxon>Viridiplantae</taxon>
        <taxon>Streptophyta</taxon>
        <taxon>Embryophyta</taxon>
        <taxon>Tracheophyta</taxon>
        <taxon>Spermatophyta</taxon>
        <taxon>Magnoliopsida</taxon>
        <taxon>Liliopsida</taxon>
        <taxon>Poales</taxon>
        <taxon>Poaceae</taxon>
        <taxon>PACMAD clade</taxon>
        <taxon>Panicoideae</taxon>
        <taxon>Panicodae</taxon>
        <taxon>Paniceae</taxon>
        <taxon>Cenchrinae</taxon>
        <taxon>Setaria</taxon>
    </lineage>
</organism>
<protein>
    <recommendedName>
        <fullName evidence="4">DUF4283 domain-containing protein</fullName>
    </recommendedName>
</protein>
<feature type="region of interest" description="Disordered" evidence="1">
    <location>
        <begin position="1"/>
        <end position="88"/>
    </location>
</feature>
<dbReference type="InterPro" id="IPR053253">
    <property type="entry name" value="Sex_diff_modulator"/>
</dbReference>
<feature type="compositionally biased region" description="Pro residues" evidence="1">
    <location>
        <begin position="8"/>
        <end position="24"/>
    </location>
</feature>
<feature type="compositionally biased region" description="Low complexity" evidence="1">
    <location>
        <begin position="76"/>
        <end position="88"/>
    </location>
</feature>
<name>K3ZNS6_SETIT</name>
<dbReference type="EnsemblPlants" id="KQK93906">
    <property type="protein sequence ID" value="KQK93906"/>
    <property type="gene ID" value="SETIT_028256mg"/>
</dbReference>
<evidence type="ECO:0000313" key="2">
    <source>
        <dbReference type="EnsemblPlants" id="KQK93906"/>
    </source>
</evidence>
<dbReference type="AlphaFoldDB" id="K3ZNS6"/>
<evidence type="ECO:0000313" key="3">
    <source>
        <dbReference type="Proteomes" id="UP000004995"/>
    </source>
</evidence>
<dbReference type="EMBL" id="AGNK02004709">
    <property type="status" value="NOT_ANNOTATED_CDS"/>
    <property type="molecule type" value="Genomic_DNA"/>
</dbReference>
<dbReference type="InParanoid" id="K3ZNS6"/>